<evidence type="ECO:0000313" key="4">
    <source>
        <dbReference type="Proteomes" id="UP000697127"/>
    </source>
</evidence>
<dbReference type="Pfam" id="PF10180">
    <property type="entry name" value="WKF"/>
    <property type="match status" value="1"/>
</dbReference>
<dbReference type="PANTHER" id="PTHR22306:SF2">
    <property type="entry name" value="CHROMOSOME 7 OPEN READING FRAME 50"/>
    <property type="match status" value="1"/>
</dbReference>
<feature type="domain" description="WKF" evidence="2">
    <location>
        <begin position="35"/>
        <end position="92"/>
    </location>
</feature>
<proteinExistence type="predicted"/>
<dbReference type="InterPro" id="IPR019327">
    <property type="entry name" value="WKF"/>
</dbReference>
<name>A0A9P6WFC8_9ASCO</name>
<feature type="region of interest" description="Disordered" evidence="1">
    <location>
        <begin position="110"/>
        <end position="162"/>
    </location>
</feature>
<feature type="compositionally biased region" description="Basic and acidic residues" evidence="1">
    <location>
        <begin position="139"/>
        <end position="155"/>
    </location>
</feature>
<protein>
    <recommendedName>
        <fullName evidence="2">WKF domain-containing protein</fullName>
    </recommendedName>
</protein>
<evidence type="ECO:0000256" key="1">
    <source>
        <dbReference type="SAM" id="MobiDB-lite"/>
    </source>
</evidence>
<organism evidence="3 4">
    <name type="scientific">Pichia californica</name>
    <dbReference type="NCBI Taxonomy" id="460514"/>
    <lineage>
        <taxon>Eukaryota</taxon>
        <taxon>Fungi</taxon>
        <taxon>Dikarya</taxon>
        <taxon>Ascomycota</taxon>
        <taxon>Saccharomycotina</taxon>
        <taxon>Pichiomycetes</taxon>
        <taxon>Pichiales</taxon>
        <taxon>Pichiaceae</taxon>
        <taxon>Pichia</taxon>
    </lineage>
</organism>
<dbReference type="Proteomes" id="UP000697127">
    <property type="component" value="Unassembled WGS sequence"/>
</dbReference>
<evidence type="ECO:0000313" key="3">
    <source>
        <dbReference type="EMBL" id="KAG0684604.1"/>
    </source>
</evidence>
<dbReference type="AlphaFoldDB" id="A0A9P6WFC8"/>
<feature type="non-terminal residue" evidence="3">
    <location>
        <position position="162"/>
    </location>
</feature>
<dbReference type="PANTHER" id="PTHR22306">
    <property type="entry name" value="CHROMOSOME 7 OPEN READING FRAME 50"/>
    <property type="match status" value="1"/>
</dbReference>
<dbReference type="EMBL" id="PUHW01000811">
    <property type="protein sequence ID" value="KAG0684604.1"/>
    <property type="molecule type" value="Genomic_DNA"/>
</dbReference>
<gene>
    <name evidence="3" type="ORF">C6P40_005079</name>
</gene>
<feature type="non-terminal residue" evidence="3">
    <location>
        <position position="1"/>
    </location>
</feature>
<evidence type="ECO:0000259" key="2">
    <source>
        <dbReference type="Pfam" id="PF10180"/>
    </source>
</evidence>
<reference evidence="3" key="1">
    <citation type="submission" date="2020-11" db="EMBL/GenBank/DDBJ databases">
        <title>Kefir isolates.</title>
        <authorList>
            <person name="Marcisauskas S."/>
            <person name="Kim Y."/>
            <person name="Blasche S."/>
        </authorList>
    </citation>
    <scope>NUCLEOTIDE SEQUENCE</scope>
    <source>
        <strain evidence="3">Olga-1</strain>
    </source>
</reference>
<keyword evidence="4" id="KW-1185">Reference proteome</keyword>
<comment type="caution">
    <text evidence="3">The sequence shown here is derived from an EMBL/GenBank/DDBJ whole genome shotgun (WGS) entry which is preliminary data.</text>
</comment>
<sequence length="162" mass="19548">KIIKKPAKRVKLPKSERLKLRKEKINDIEKDQLHYLRQFKEDKSNWKFSKQKQNWIIKNIKNIPEEYENIMFEYLNSIQGGSRDRVIIDMKKVIEEWNKMVDEAEEQLKKDLEKADKDEDEDKDEDGNVKKVKKVKKQVKQEKPKKKADIEKETPPDYDYAV</sequence>
<accession>A0A9P6WFC8</accession>